<dbReference type="Proteomes" id="UP000195402">
    <property type="component" value="Unassembled WGS sequence"/>
</dbReference>
<dbReference type="AlphaFoldDB" id="A0A200QT92"/>
<keyword evidence="9" id="KW-0007">Acetylation</keyword>
<protein>
    <recommendedName>
        <fullName evidence="3 13">Histone acetyltransferase</fullName>
        <ecNumber evidence="3 13">2.3.1.48</ecNumber>
    </recommendedName>
</protein>
<accession>A0A200QT92</accession>
<dbReference type="InterPro" id="IPR036388">
    <property type="entry name" value="WH-like_DNA-bd_sf"/>
</dbReference>
<keyword evidence="10 13" id="KW-0539">Nucleus</keyword>
<name>A0A200QT92_MACCD</name>
<dbReference type="Gene3D" id="1.10.10.10">
    <property type="entry name" value="Winged helix-like DNA-binding domain superfamily/Winged helix DNA-binding domain"/>
    <property type="match status" value="1"/>
</dbReference>
<dbReference type="SUPFAM" id="SSF54160">
    <property type="entry name" value="Chromo domain-like"/>
    <property type="match status" value="1"/>
</dbReference>
<comment type="catalytic activity">
    <reaction evidence="13">
        <text>L-lysyl-[protein] + acetyl-CoA = N(6)-acetyl-L-lysyl-[protein] + CoA + H(+)</text>
        <dbReference type="Rhea" id="RHEA:45948"/>
        <dbReference type="Rhea" id="RHEA-COMP:9752"/>
        <dbReference type="Rhea" id="RHEA-COMP:10731"/>
        <dbReference type="ChEBI" id="CHEBI:15378"/>
        <dbReference type="ChEBI" id="CHEBI:29969"/>
        <dbReference type="ChEBI" id="CHEBI:57287"/>
        <dbReference type="ChEBI" id="CHEBI:57288"/>
        <dbReference type="ChEBI" id="CHEBI:61930"/>
        <dbReference type="EC" id="2.3.1.48"/>
    </reaction>
</comment>
<proteinExistence type="inferred from homology"/>
<comment type="similarity">
    <text evidence="2 13">Belongs to the MYST (SAS/MOZ) family.</text>
</comment>
<evidence type="ECO:0000313" key="18">
    <source>
        <dbReference type="Proteomes" id="UP000195402"/>
    </source>
</evidence>
<dbReference type="Gene3D" id="3.40.630.30">
    <property type="match status" value="1"/>
</dbReference>
<dbReference type="EMBL" id="MVGT01001101">
    <property type="protein sequence ID" value="OVA13669.1"/>
    <property type="molecule type" value="Genomic_DNA"/>
</dbReference>
<dbReference type="Gene3D" id="2.30.30.140">
    <property type="match status" value="1"/>
</dbReference>
<evidence type="ECO:0000256" key="13">
    <source>
        <dbReference type="RuleBase" id="RU361211"/>
    </source>
</evidence>
<dbReference type="GO" id="GO:0003682">
    <property type="term" value="F:chromatin binding"/>
    <property type="evidence" value="ECO:0007669"/>
    <property type="project" value="TreeGrafter"/>
</dbReference>
<evidence type="ECO:0000256" key="11">
    <source>
        <dbReference type="PIRSR" id="PIRSR602717-51"/>
    </source>
</evidence>
<evidence type="ECO:0000256" key="7">
    <source>
        <dbReference type="ARBA" id="ARBA00022833"/>
    </source>
</evidence>
<evidence type="ECO:0000259" key="15">
    <source>
        <dbReference type="PROSITE" id="PS50157"/>
    </source>
</evidence>
<dbReference type="InterPro" id="IPR025995">
    <property type="entry name" value="Tudor-knot"/>
</dbReference>
<dbReference type="CDD" id="cd04301">
    <property type="entry name" value="NAT_SF"/>
    <property type="match status" value="1"/>
</dbReference>
<feature type="domain" description="MYST-type HAT" evidence="16">
    <location>
        <begin position="136"/>
        <end position="426"/>
    </location>
</feature>
<evidence type="ECO:0000256" key="12">
    <source>
        <dbReference type="PROSITE-ProRule" id="PRU00042"/>
    </source>
</evidence>
<feature type="region of interest" description="Disordered" evidence="14">
    <location>
        <begin position="1"/>
        <end position="41"/>
    </location>
</feature>
<evidence type="ECO:0000256" key="2">
    <source>
        <dbReference type="ARBA" id="ARBA00010107"/>
    </source>
</evidence>
<keyword evidence="4" id="KW-0808">Transferase</keyword>
<dbReference type="InterPro" id="IPR013087">
    <property type="entry name" value="Znf_C2H2_type"/>
</dbReference>
<dbReference type="PANTHER" id="PTHR10615:SF161">
    <property type="entry name" value="HISTONE ACETYLTRANSFERASE KAT7"/>
    <property type="match status" value="1"/>
</dbReference>
<dbReference type="InterPro" id="IPR016197">
    <property type="entry name" value="Chromo-like_dom_sf"/>
</dbReference>
<evidence type="ECO:0000256" key="3">
    <source>
        <dbReference type="ARBA" id="ARBA00013184"/>
    </source>
</evidence>
<dbReference type="PROSITE" id="PS50157">
    <property type="entry name" value="ZINC_FINGER_C2H2_2"/>
    <property type="match status" value="1"/>
</dbReference>
<keyword evidence="6 12" id="KW-0863">Zinc-finger</keyword>
<dbReference type="PANTHER" id="PTHR10615">
    <property type="entry name" value="HISTONE ACETYLTRANSFERASE"/>
    <property type="match status" value="1"/>
</dbReference>
<comment type="subcellular location">
    <subcellularLocation>
        <location evidence="1 13">Nucleus</location>
    </subcellularLocation>
</comment>
<comment type="caution">
    <text evidence="17">The sequence shown here is derived from an EMBL/GenBank/DDBJ whole genome shotgun (WGS) entry which is preliminary data.</text>
</comment>
<dbReference type="STRING" id="56857.A0A200QT92"/>
<keyword evidence="8" id="KW-0156">Chromatin regulator</keyword>
<keyword evidence="7" id="KW-0862">Zinc</keyword>
<dbReference type="GO" id="GO:0008270">
    <property type="term" value="F:zinc ion binding"/>
    <property type="evidence" value="ECO:0007669"/>
    <property type="project" value="UniProtKB-KW"/>
</dbReference>
<feature type="active site" description="Proton donor/acceptor" evidence="11">
    <location>
        <position position="328"/>
    </location>
</feature>
<keyword evidence="18" id="KW-1185">Reference proteome</keyword>
<dbReference type="InterPro" id="IPR040706">
    <property type="entry name" value="Zf-MYST"/>
</dbReference>
<dbReference type="GO" id="GO:0000785">
    <property type="term" value="C:chromatin"/>
    <property type="evidence" value="ECO:0007669"/>
    <property type="project" value="TreeGrafter"/>
</dbReference>
<dbReference type="PROSITE" id="PS51726">
    <property type="entry name" value="MYST_HAT"/>
    <property type="match status" value="1"/>
</dbReference>
<dbReference type="GO" id="GO:0004402">
    <property type="term" value="F:histone acetyltransferase activity"/>
    <property type="evidence" value="ECO:0007669"/>
    <property type="project" value="InterPro"/>
</dbReference>
<gene>
    <name evidence="17" type="ORF">BVC80_1761g31</name>
</gene>
<evidence type="ECO:0000313" key="17">
    <source>
        <dbReference type="EMBL" id="OVA13669.1"/>
    </source>
</evidence>
<dbReference type="GO" id="GO:0003712">
    <property type="term" value="F:transcription coregulator activity"/>
    <property type="evidence" value="ECO:0007669"/>
    <property type="project" value="TreeGrafter"/>
</dbReference>
<evidence type="ECO:0000256" key="4">
    <source>
        <dbReference type="ARBA" id="ARBA00022679"/>
    </source>
</evidence>
<dbReference type="Pfam" id="PF01853">
    <property type="entry name" value="MOZ_SAS"/>
    <property type="match status" value="1"/>
</dbReference>
<evidence type="ECO:0000256" key="10">
    <source>
        <dbReference type="ARBA" id="ARBA00023242"/>
    </source>
</evidence>
<dbReference type="GO" id="GO:0006357">
    <property type="term" value="P:regulation of transcription by RNA polymerase II"/>
    <property type="evidence" value="ECO:0007669"/>
    <property type="project" value="TreeGrafter"/>
</dbReference>
<evidence type="ECO:0000256" key="9">
    <source>
        <dbReference type="ARBA" id="ARBA00022990"/>
    </source>
</evidence>
<reference evidence="17 18" key="1">
    <citation type="journal article" date="2017" name="Mol. Plant">
        <title>The Genome of Medicinal Plant Macleaya cordata Provides New Insights into Benzylisoquinoline Alkaloids Metabolism.</title>
        <authorList>
            <person name="Liu X."/>
            <person name="Liu Y."/>
            <person name="Huang P."/>
            <person name="Ma Y."/>
            <person name="Qing Z."/>
            <person name="Tang Q."/>
            <person name="Cao H."/>
            <person name="Cheng P."/>
            <person name="Zheng Y."/>
            <person name="Yuan Z."/>
            <person name="Zhou Y."/>
            <person name="Liu J."/>
            <person name="Tang Z."/>
            <person name="Zhuo Y."/>
            <person name="Zhang Y."/>
            <person name="Yu L."/>
            <person name="Huang J."/>
            <person name="Yang P."/>
            <person name="Peng Q."/>
            <person name="Zhang J."/>
            <person name="Jiang W."/>
            <person name="Zhang Z."/>
            <person name="Lin K."/>
            <person name="Ro D.K."/>
            <person name="Chen X."/>
            <person name="Xiong X."/>
            <person name="Shang Y."/>
            <person name="Huang S."/>
            <person name="Zeng J."/>
        </authorList>
    </citation>
    <scope>NUCLEOTIDE SEQUENCE [LARGE SCALE GENOMIC DNA]</scope>
    <source>
        <strain evidence="18">cv. BLH2017</strain>
        <tissue evidence="17">Root</tissue>
    </source>
</reference>
<evidence type="ECO:0000256" key="8">
    <source>
        <dbReference type="ARBA" id="ARBA00022853"/>
    </source>
</evidence>
<evidence type="ECO:0000256" key="5">
    <source>
        <dbReference type="ARBA" id="ARBA00022723"/>
    </source>
</evidence>
<organism evidence="17 18">
    <name type="scientific">Macleaya cordata</name>
    <name type="common">Five-seeded plume-poppy</name>
    <name type="synonym">Bocconia cordata</name>
    <dbReference type="NCBI Taxonomy" id="56857"/>
    <lineage>
        <taxon>Eukaryota</taxon>
        <taxon>Viridiplantae</taxon>
        <taxon>Streptophyta</taxon>
        <taxon>Embryophyta</taxon>
        <taxon>Tracheophyta</taxon>
        <taxon>Spermatophyta</taxon>
        <taxon>Magnoliopsida</taxon>
        <taxon>Ranunculales</taxon>
        <taxon>Papaveraceae</taxon>
        <taxon>Papaveroideae</taxon>
        <taxon>Macleaya</taxon>
    </lineage>
</organism>
<dbReference type="InterPro" id="IPR050603">
    <property type="entry name" value="MYST_HAT"/>
</dbReference>
<sequence length="432" mass="50352">MDSPPRTRGKKPSTSKIPVNQQQQQSGVDNSSANLPEDDASKKKNAEFLPFKAGNQLLCRWRDGIYYPVKIIARRKLVDGGVDDFEYYVHYIQFNSRLDEWVRLEQLDLDSLKTNIAEEGHEELDAALLYEHEKVTKVKNIETIELGSYKIETWYFSPCPAEYNDCRELFFCEFCLTFFKHKSQLQRHKKKCDSRQPPGNEIYRDGTLSIYEASFHALLHTPNMLKQVDPKKNWVYSENLWILAKLFLENKAPLKDINRFLFYVLCECDDSGCHMVAYFSKRKDPEGIYNLSYILTLPPYQRRGYGAFLIAFSYELSKKEGKAAGAPERPLSDLGRRCYERYWTWVLLNILKQRRDDFSIQELSQMTAIHIGDIAKTLQDLELIQSTKELQTRHCMDTETLDRLLRDAAGPPGGLKFDVTKLDWTPYKQEQS</sequence>
<dbReference type="Gene3D" id="3.30.60.60">
    <property type="entry name" value="N-acetyl transferase-like"/>
    <property type="match status" value="1"/>
</dbReference>
<evidence type="ECO:0000256" key="14">
    <source>
        <dbReference type="SAM" id="MobiDB-lite"/>
    </source>
</evidence>
<dbReference type="SUPFAM" id="SSF55729">
    <property type="entry name" value="Acyl-CoA N-acyltransferases (Nat)"/>
    <property type="match status" value="1"/>
</dbReference>
<dbReference type="OrthoDB" id="787137at2759"/>
<keyword evidence="5" id="KW-0479">Metal-binding</keyword>
<dbReference type="FunFam" id="3.30.60.60:FF:000001">
    <property type="entry name" value="Histone acetyltransferase"/>
    <property type="match status" value="1"/>
</dbReference>
<dbReference type="GO" id="GO:0005634">
    <property type="term" value="C:nucleus"/>
    <property type="evidence" value="ECO:0007669"/>
    <property type="project" value="UniProtKB-SubCell"/>
</dbReference>
<feature type="compositionally biased region" description="Polar residues" evidence="14">
    <location>
        <begin position="14"/>
        <end position="34"/>
    </location>
</feature>
<evidence type="ECO:0000259" key="16">
    <source>
        <dbReference type="PROSITE" id="PS51726"/>
    </source>
</evidence>
<dbReference type="Pfam" id="PF17772">
    <property type="entry name" value="zf-MYST"/>
    <property type="match status" value="1"/>
</dbReference>
<dbReference type="Pfam" id="PF11717">
    <property type="entry name" value="Tudor-knot"/>
    <property type="match status" value="1"/>
</dbReference>
<dbReference type="InParanoid" id="A0A200QT92"/>
<feature type="domain" description="C2H2-type" evidence="15">
    <location>
        <begin position="170"/>
        <end position="198"/>
    </location>
</feature>
<dbReference type="InterPro" id="IPR002717">
    <property type="entry name" value="HAT_MYST-type"/>
</dbReference>
<dbReference type="InterPro" id="IPR016181">
    <property type="entry name" value="Acyl_CoA_acyltransferase"/>
</dbReference>
<evidence type="ECO:0000256" key="6">
    <source>
        <dbReference type="ARBA" id="ARBA00022771"/>
    </source>
</evidence>
<evidence type="ECO:0000256" key="1">
    <source>
        <dbReference type="ARBA" id="ARBA00004123"/>
    </source>
</evidence>
<dbReference type="EC" id="2.3.1.48" evidence="3 13"/>